<dbReference type="PANTHER" id="PTHR46637">
    <property type="entry name" value="TIS1421-TRANSPOSASE PROTEIN A"/>
    <property type="match status" value="1"/>
</dbReference>
<feature type="region of interest" description="Disordered" evidence="1">
    <location>
        <begin position="1"/>
        <end position="23"/>
    </location>
</feature>
<feature type="compositionally biased region" description="Basic and acidic residues" evidence="1">
    <location>
        <begin position="245"/>
        <end position="254"/>
    </location>
</feature>
<protein>
    <recommendedName>
        <fullName evidence="2">Insertion element IS402-like domain-containing protein</fullName>
    </recommendedName>
</protein>
<dbReference type="Proteomes" id="UP000464178">
    <property type="component" value="Chromosome"/>
</dbReference>
<dbReference type="AlphaFoldDB" id="A0A6P2D042"/>
<feature type="domain" description="Insertion element IS402-like" evidence="2">
    <location>
        <begin position="17"/>
        <end position="72"/>
    </location>
</feature>
<dbReference type="EMBL" id="LR593886">
    <property type="protein sequence ID" value="VTR94748.1"/>
    <property type="molecule type" value="Genomic_DNA"/>
</dbReference>
<keyword evidence="4" id="KW-1185">Reference proteome</keyword>
<feature type="region of interest" description="Disordered" evidence="1">
    <location>
        <begin position="328"/>
        <end position="372"/>
    </location>
</feature>
<dbReference type="KEGG" id="gms:SOIL9_29660"/>
<accession>A0A6P2D042</accession>
<dbReference type="PANTHER" id="PTHR46637:SF1">
    <property type="entry name" value="BLL5188 PROTEIN"/>
    <property type="match status" value="1"/>
</dbReference>
<gene>
    <name evidence="3" type="ORF">SOIL9_29660</name>
</gene>
<evidence type="ECO:0000313" key="3">
    <source>
        <dbReference type="EMBL" id="VTR94748.1"/>
    </source>
</evidence>
<dbReference type="InterPro" id="IPR025161">
    <property type="entry name" value="IS402-like_dom"/>
</dbReference>
<feature type="compositionally biased region" description="Basic and acidic residues" evidence="1">
    <location>
        <begin position="358"/>
        <end position="369"/>
    </location>
</feature>
<evidence type="ECO:0000259" key="2">
    <source>
        <dbReference type="Pfam" id="PF13340"/>
    </source>
</evidence>
<evidence type="ECO:0000256" key="1">
    <source>
        <dbReference type="SAM" id="MobiDB-lite"/>
    </source>
</evidence>
<dbReference type="InterPro" id="IPR052909">
    <property type="entry name" value="Transposase_6_like"/>
</dbReference>
<reference evidence="3 4" key="1">
    <citation type="submission" date="2019-05" db="EMBL/GenBank/DDBJ databases">
        <authorList>
            <consortium name="Science for Life Laboratories"/>
        </authorList>
    </citation>
    <scope>NUCLEOTIDE SEQUENCE [LARGE SCALE GENOMIC DNA]</scope>
    <source>
        <strain evidence="3">Soil9</strain>
    </source>
</reference>
<organism evidence="3 4">
    <name type="scientific">Gemmata massiliana</name>
    <dbReference type="NCBI Taxonomy" id="1210884"/>
    <lineage>
        <taxon>Bacteria</taxon>
        <taxon>Pseudomonadati</taxon>
        <taxon>Planctomycetota</taxon>
        <taxon>Planctomycetia</taxon>
        <taxon>Gemmatales</taxon>
        <taxon>Gemmataceae</taxon>
        <taxon>Gemmata</taxon>
    </lineage>
</organism>
<proteinExistence type="predicted"/>
<evidence type="ECO:0000313" key="4">
    <source>
        <dbReference type="Proteomes" id="UP000464178"/>
    </source>
</evidence>
<feature type="region of interest" description="Disordered" evidence="1">
    <location>
        <begin position="152"/>
        <end position="254"/>
    </location>
</feature>
<name>A0A6P2D042_9BACT</name>
<feature type="compositionally biased region" description="Pro residues" evidence="1">
    <location>
        <begin position="332"/>
        <end position="346"/>
    </location>
</feature>
<dbReference type="Pfam" id="PF13340">
    <property type="entry name" value="DUF4096"/>
    <property type="match status" value="1"/>
</dbReference>
<sequence length="408" mass="44536">MRRHAISGADWDRVKGAPGPKSKAGNRLLVDRVLWIARTGSPWRDRPDRFGNGNSVWRRFRRWAEAGVWGTVLELVRDPDRGPRDAFVARSRTARARARELDGAAEARRIAVACSDPPDGRDAWTVRMLADKRVESEVVEVISDETARRALESAPQAVAQGAVAHPGRTRRCVRGPDGGRNRGVPPALRPGAPTGVYRRATSPTDRRNTYPAPGPAGRGDSIMSTAQRDREPVPGVRPTGRVAPHRGDTAAHGEGLRGVPGYVVDEAYAEADRVALVTDDLNVRGSGSLYEALDPATARRGAARIEWHYAPKHGAGSTRVLEYLEHARPHTRPGPPTEPAPHPVPMAEPLEPVAPRDPGSDHEQHRIHEPPGLVLRTVARYQTRDPVPIRIRNRMASTLGPPKIAPDS</sequence>